<dbReference type="PANTHER" id="PTHR43037">
    <property type="entry name" value="UNNAMED PRODUCT-RELATED"/>
    <property type="match status" value="1"/>
</dbReference>
<evidence type="ECO:0000313" key="4">
    <source>
        <dbReference type="EMBL" id="MBO8453769.1"/>
    </source>
</evidence>
<evidence type="ECO:0000256" key="3">
    <source>
        <dbReference type="SAM" id="SignalP"/>
    </source>
</evidence>
<dbReference type="PROSITE" id="PS51257">
    <property type="entry name" value="PROKAR_LIPOPROTEIN"/>
    <property type="match status" value="1"/>
</dbReference>
<protein>
    <recommendedName>
        <fullName evidence="6">Poly(3-hydroxybutyrate) depolymerase</fullName>
    </recommendedName>
</protein>
<dbReference type="InterPro" id="IPR029058">
    <property type="entry name" value="AB_hydrolase_fold"/>
</dbReference>
<evidence type="ECO:0008006" key="6">
    <source>
        <dbReference type="Google" id="ProtNLM"/>
    </source>
</evidence>
<evidence type="ECO:0000256" key="1">
    <source>
        <dbReference type="ARBA" id="ARBA00022729"/>
    </source>
</evidence>
<organism evidence="4 5">
    <name type="scientific">Candidatus Cryptobacteroides gallistercoris</name>
    <dbReference type="NCBI Taxonomy" id="2840765"/>
    <lineage>
        <taxon>Bacteria</taxon>
        <taxon>Pseudomonadati</taxon>
        <taxon>Bacteroidota</taxon>
        <taxon>Bacteroidia</taxon>
        <taxon>Bacteroidales</taxon>
        <taxon>Candidatus Cryptobacteroides</taxon>
    </lineage>
</organism>
<evidence type="ECO:0000313" key="5">
    <source>
        <dbReference type="Proteomes" id="UP000771749"/>
    </source>
</evidence>
<feature type="signal peptide" evidence="3">
    <location>
        <begin position="1"/>
        <end position="22"/>
    </location>
</feature>
<gene>
    <name evidence="4" type="ORF">IAC07_03475</name>
</gene>
<feature type="region of interest" description="Disordered" evidence="2">
    <location>
        <begin position="26"/>
        <end position="56"/>
    </location>
</feature>
<name>A0A940DMX3_9BACT</name>
<keyword evidence="1 3" id="KW-0732">Signal</keyword>
<feature type="compositionally biased region" description="Gly residues" evidence="2">
    <location>
        <begin position="38"/>
        <end position="50"/>
    </location>
</feature>
<comment type="caution">
    <text evidence="4">The sequence shown here is derived from an EMBL/GenBank/DDBJ whole genome shotgun (WGS) entry which is preliminary data.</text>
</comment>
<dbReference type="SUPFAM" id="SSF53474">
    <property type="entry name" value="alpha/beta-Hydrolases"/>
    <property type="match status" value="1"/>
</dbReference>
<reference evidence="4" key="1">
    <citation type="submission" date="2020-10" db="EMBL/GenBank/DDBJ databases">
        <authorList>
            <person name="Gilroy R."/>
        </authorList>
    </citation>
    <scope>NUCLEOTIDE SEQUENCE</scope>
    <source>
        <strain evidence="4">F1-3629</strain>
    </source>
</reference>
<dbReference type="Proteomes" id="UP000771749">
    <property type="component" value="Unassembled WGS sequence"/>
</dbReference>
<dbReference type="EMBL" id="JADIMJ010000051">
    <property type="protein sequence ID" value="MBO8453769.1"/>
    <property type="molecule type" value="Genomic_DNA"/>
</dbReference>
<dbReference type="PANTHER" id="PTHR43037:SF1">
    <property type="entry name" value="BLL1128 PROTEIN"/>
    <property type="match status" value="1"/>
</dbReference>
<dbReference type="AlphaFoldDB" id="A0A940DMX3"/>
<evidence type="ECO:0000256" key="2">
    <source>
        <dbReference type="SAM" id="MobiDB-lite"/>
    </source>
</evidence>
<reference evidence="4" key="2">
    <citation type="journal article" date="2021" name="PeerJ">
        <title>Extensive microbial diversity within the chicken gut microbiome revealed by metagenomics and culture.</title>
        <authorList>
            <person name="Gilroy R."/>
            <person name="Ravi A."/>
            <person name="Getino M."/>
            <person name="Pursley I."/>
            <person name="Horton D.L."/>
            <person name="Alikhan N.F."/>
            <person name="Baker D."/>
            <person name="Gharbi K."/>
            <person name="Hall N."/>
            <person name="Watson M."/>
            <person name="Adriaenssens E.M."/>
            <person name="Foster-Nyarko E."/>
            <person name="Jarju S."/>
            <person name="Secka A."/>
            <person name="Antonio M."/>
            <person name="Oren A."/>
            <person name="Chaudhuri R.R."/>
            <person name="La Ragione R."/>
            <person name="Hildebrand F."/>
            <person name="Pallen M.J."/>
        </authorList>
    </citation>
    <scope>NUCLEOTIDE SEQUENCE</scope>
    <source>
        <strain evidence="4">F1-3629</strain>
    </source>
</reference>
<sequence>MKTNCVRIILLCLMTMGVGASAACSCTETGGPDAGQEPGSGGEEPGGGSQDGELHEGLLTPDMELELRDYFSDVLTAEFSDEIERFGDKSELELKYAEDNAGLVWKAWKDANDDFAEEKLIDIGPLSQGVSGRWSLPSGLEPSAVMPYYFGTKGVKPEEGWPLFLYMHGSGDKDGEWATGLTLCREFDDAPSLYFIPQIPNEGEWYRWWQKSKQYAWEKLLRLAFVLGEVNPDRVYFFGISEGGYGSQRLASFYADYLAGAGPMAGGEPLKNAPAENCANIAFSLRTGADDTGFGRNTLTGYTSEEFDRLEQKHPGLYVHNIELIPGYGHAINYYLTTPWLAGYERNPWPKYVCWENYEMDGRYRDGFHNIQVLERSNPDTSMRTVYEMTISGNVVNVSVQNVSYETTETMNGIEMKFSKTYSPVSSGRFRIYLNSHLVDLGQPVTVRVNGETAFEGMVEPRLDMMAESCALFGDPCRVFPCGVDIDMSVL</sequence>
<dbReference type="Gene3D" id="3.40.50.1820">
    <property type="entry name" value="alpha/beta hydrolase"/>
    <property type="match status" value="1"/>
</dbReference>
<proteinExistence type="predicted"/>
<dbReference type="InterPro" id="IPR050955">
    <property type="entry name" value="Plant_Biomass_Hydrol_Est"/>
</dbReference>
<feature type="chain" id="PRO_5036967644" description="Poly(3-hydroxybutyrate) depolymerase" evidence="3">
    <location>
        <begin position="23"/>
        <end position="491"/>
    </location>
</feature>
<accession>A0A940DMX3</accession>